<dbReference type="HOGENOM" id="CLU_1174041_0_0_11"/>
<feature type="signal peptide" evidence="2">
    <location>
        <begin position="1"/>
        <end position="30"/>
    </location>
</feature>
<keyword evidence="2" id="KW-0732">Signal</keyword>
<dbReference type="KEGG" id="fri:FraEuI1c_5078"/>
<dbReference type="InParanoid" id="E3J4E8"/>
<dbReference type="AlphaFoldDB" id="E3J4E8"/>
<feature type="region of interest" description="Disordered" evidence="1">
    <location>
        <begin position="34"/>
        <end position="65"/>
    </location>
</feature>
<organism evidence="3 4">
    <name type="scientific">Pseudofrankia inefficax (strain DSM 45817 / CECT 9037 / DDB 130130 / EuI1c)</name>
    <name type="common">Frankia inefficax</name>
    <dbReference type="NCBI Taxonomy" id="298654"/>
    <lineage>
        <taxon>Bacteria</taxon>
        <taxon>Bacillati</taxon>
        <taxon>Actinomycetota</taxon>
        <taxon>Actinomycetes</taxon>
        <taxon>Frankiales</taxon>
        <taxon>Frankiaceae</taxon>
        <taxon>Pseudofrankia</taxon>
    </lineage>
</organism>
<gene>
    <name evidence="3" type="ordered locus">FraEuI1c_5078</name>
</gene>
<sequence length="236" mass="24047" precursor="true">MSRHRNRTLTATFVSLAAAATVAGLTACQAGTLEAQSASSSATTTAPVPTRPATATDDTGDPAPAAAQPALAVAPVAATSAAAAGAPAAPGTADARQNHCSVPLPDQVIGAPSITPGGVDGVWVWHDGTGWHLRVTHPSTSPEVFTGTVRSAQTITAHPYALEKGDTFHLSADRHVLTFTLTNHGRIDGFDLTDQCAIYTQFGFQHAGAELPASAVHLGAHAVAAATDPLIVRRRS</sequence>
<feature type="compositionally biased region" description="Low complexity" evidence="1">
    <location>
        <begin position="35"/>
        <end position="65"/>
    </location>
</feature>
<dbReference type="PROSITE" id="PS51257">
    <property type="entry name" value="PROKAR_LIPOPROTEIN"/>
    <property type="match status" value="1"/>
</dbReference>
<evidence type="ECO:0000256" key="1">
    <source>
        <dbReference type="SAM" id="MobiDB-lite"/>
    </source>
</evidence>
<evidence type="ECO:0000313" key="4">
    <source>
        <dbReference type="Proteomes" id="UP000002484"/>
    </source>
</evidence>
<dbReference type="eggNOG" id="ENOG5030U0H">
    <property type="taxonomic scope" value="Bacteria"/>
</dbReference>
<dbReference type="RefSeq" id="WP_013426185.1">
    <property type="nucleotide sequence ID" value="NC_014666.1"/>
</dbReference>
<feature type="chain" id="PRO_5038474729" description="Lipoprotein" evidence="2">
    <location>
        <begin position="31"/>
        <end position="236"/>
    </location>
</feature>
<evidence type="ECO:0000256" key="2">
    <source>
        <dbReference type="SAM" id="SignalP"/>
    </source>
</evidence>
<evidence type="ECO:0008006" key="5">
    <source>
        <dbReference type="Google" id="ProtNLM"/>
    </source>
</evidence>
<evidence type="ECO:0000313" key="3">
    <source>
        <dbReference type="EMBL" id="ADP83067.1"/>
    </source>
</evidence>
<accession>E3J4E8</accession>
<name>E3J4E8_PSEI1</name>
<dbReference type="OrthoDB" id="3528208at2"/>
<protein>
    <recommendedName>
        <fullName evidence="5">Lipoprotein</fullName>
    </recommendedName>
</protein>
<dbReference type="EMBL" id="CP002299">
    <property type="protein sequence ID" value="ADP83067.1"/>
    <property type="molecule type" value="Genomic_DNA"/>
</dbReference>
<dbReference type="Proteomes" id="UP000002484">
    <property type="component" value="Chromosome"/>
</dbReference>
<keyword evidence="4" id="KW-1185">Reference proteome</keyword>
<proteinExistence type="predicted"/>
<reference evidence="3 4" key="1">
    <citation type="submission" date="2010-10" db="EMBL/GenBank/DDBJ databases">
        <title>Complete sequence of Frankia sp. EuI1c.</title>
        <authorList>
            <consortium name="US DOE Joint Genome Institute"/>
            <person name="Lucas S."/>
            <person name="Copeland A."/>
            <person name="Lapidus A."/>
            <person name="Cheng J.-F."/>
            <person name="Bruce D."/>
            <person name="Goodwin L."/>
            <person name="Pitluck S."/>
            <person name="Chertkov O."/>
            <person name="Detter J.C."/>
            <person name="Han C."/>
            <person name="Tapia R."/>
            <person name="Land M."/>
            <person name="Hauser L."/>
            <person name="Jeffries C."/>
            <person name="Kyrpides N."/>
            <person name="Ivanova N."/>
            <person name="Mikhailova N."/>
            <person name="Beauchemin N."/>
            <person name="Sen A."/>
            <person name="Sur S.A."/>
            <person name="Gtari M."/>
            <person name="Wall L."/>
            <person name="Tisa L."/>
            <person name="Woyke T."/>
        </authorList>
    </citation>
    <scope>NUCLEOTIDE SEQUENCE [LARGE SCALE GENOMIC DNA]</scope>
    <source>
        <strain evidence="4">DSM 45817 / CECT 9037 / EuI1c</strain>
    </source>
</reference>